<dbReference type="SUPFAM" id="SSF54427">
    <property type="entry name" value="NTF2-like"/>
    <property type="match status" value="1"/>
</dbReference>
<proteinExistence type="predicted"/>
<protein>
    <submittedName>
        <fullName evidence="1">Ester cyclase</fullName>
    </submittedName>
</protein>
<sequence>MDNASTSTSTMSPAREAATNLVSQWMALWNGDYAIAEKIISEHNRVHAAMLDGGDGSAVGGVSGMVGFVTQGRSLASDLTFSVEVGPIVEGDYVVVRWVATGHYEGGMPGAGAPAGTAVTFHGTDILRVADAQIVEYWLNGDTLDLMTQLQVGAP</sequence>
<dbReference type="Proteomes" id="UP000663937">
    <property type="component" value="Chromosome"/>
</dbReference>
<evidence type="ECO:0000313" key="1">
    <source>
        <dbReference type="EMBL" id="QTE30502.1"/>
    </source>
</evidence>
<dbReference type="GO" id="GO:0030638">
    <property type="term" value="P:polyketide metabolic process"/>
    <property type="evidence" value="ECO:0007669"/>
    <property type="project" value="InterPro"/>
</dbReference>
<dbReference type="InterPro" id="IPR009959">
    <property type="entry name" value="Cyclase_SnoaL-like"/>
</dbReference>
<reference evidence="1" key="1">
    <citation type="submission" date="2021-03" db="EMBL/GenBank/DDBJ databases">
        <title>Pengzhenrongella sicca gen. nov., sp. nov., a new member of suborder Micrococcineae isolated from High-Arctic tundra soil.</title>
        <authorList>
            <person name="Peng F."/>
        </authorList>
    </citation>
    <scope>NUCLEOTIDE SEQUENCE</scope>
    <source>
        <strain evidence="1">LRZ-2</strain>
    </source>
</reference>
<gene>
    <name evidence="1" type="ORF">J4E96_05860</name>
</gene>
<dbReference type="KEGG" id="psic:J4E96_05860"/>
<accession>A0A8A4ZEU3</accession>
<dbReference type="InterPro" id="IPR032710">
    <property type="entry name" value="NTF2-like_dom_sf"/>
</dbReference>
<organism evidence="1 2">
    <name type="scientific">Pengzhenrongella sicca</name>
    <dbReference type="NCBI Taxonomy" id="2819238"/>
    <lineage>
        <taxon>Bacteria</taxon>
        <taxon>Bacillati</taxon>
        <taxon>Actinomycetota</taxon>
        <taxon>Actinomycetes</taxon>
        <taxon>Micrococcales</taxon>
        <taxon>Pengzhenrongella</taxon>
    </lineage>
</organism>
<keyword evidence="2" id="KW-1185">Reference proteome</keyword>
<dbReference type="AlphaFoldDB" id="A0A8A4ZEU3"/>
<dbReference type="RefSeq" id="WP_227424840.1">
    <property type="nucleotide sequence ID" value="NZ_CP071868.1"/>
</dbReference>
<evidence type="ECO:0000313" key="2">
    <source>
        <dbReference type="Proteomes" id="UP000663937"/>
    </source>
</evidence>
<dbReference type="EMBL" id="CP071868">
    <property type="protein sequence ID" value="QTE30502.1"/>
    <property type="molecule type" value="Genomic_DNA"/>
</dbReference>
<name>A0A8A4ZEU3_9MICO</name>
<dbReference type="PANTHER" id="PTHR38436">
    <property type="entry name" value="POLYKETIDE CYCLASE SNOAL-LIKE DOMAIN"/>
    <property type="match status" value="1"/>
</dbReference>
<dbReference type="PANTHER" id="PTHR38436:SF1">
    <property type="entry name" value="ESTER CYCLASE"/>
    <property type="match status" value="1"/>
</dbReference>
<dbReference type="Gene3D" id="3.10.450.50">
    <property type="match status" value="1"/>
</dbReference>
<dbReference type="Pfam" id="PF07366">
    <property type="entry name" value="SnoaL"/>
    <property type="match status" value="1"/>
</dbReference>